<sequence>MTSLLHRVKSKMAIFAHRKARGTLDGEYGSVFRGRSLDFDDLRAYVPGDEVRDIDWKATARHGSPLIKRYVAVRRQTVLLLTDTGRNMAAEAAGGETKKDIAIMALGVVGYLAHRHGDVVGLMCGDAGGTRSFPAKGGEAHLERLLRHVDANATVDSAASRLEDQLEHVACTVKGRFLLFVVADEIEATPSLARLLRRLRAQHEILWLTVRDAELATAGDWYSVHDSQPLIGHWAGSPGVATAYARAVKDRDAGRKDMLRQAGITEGSVAGSEDVITELFALLERHRRAG</sequence>
<dbReference type="EMBL" id="JAUSXB010000001">
    <property type="protein sequence ID" value="MDQ0673155.1"/>
    <property type="molecule type" value="Genomic_DNA"/>
</dbReference>
<comment type="caution">
    <text evidence="2">The sequence shown here is derived from an EMBL/GenBank/DDBJ whole genome shotgun (WGS) entry which is preliminary data.</text>
</comment>
<protein>
    <submittedName>
        <fullName evidence="2">Uncharacterized protein (DUF58 family)</fullName>
    </submittedName>
</protein>
<name>A0ABU0PGR2_9MICC</name>
<keyword evidence="3" id="KW-1185">Reference proteome</keyword>
<evidence type="ECO:0000313" key="3">
    <source>
        <dbReference type="Proteomes" id="UP001236806"/>
    </source>
</evidence>
<gene>
    <name evidence="2" type="ORF">QFZ36_000716</name>
</gene>
<dbReference type="PANTHER" id="PTHR33608:SF6">
    <property type="entry name" value="BLL2464 PROTEIN"/>
    <property type="match status" value="1"/>
</dbReference>
<dbReference type="Proteomes" id="UP001236806">
    <property type="component" value="Unassembled WGS sequence"/>
</dbReference>
<dbReference type="RefSeq" id="WP_306633986.1">
    <property type="nucleotide sequence ID" value="NZ_JAUSXB010000001.1"/>
</dbReference>
<feature type="domain" description="DUF58" evidence="1">
    <location>
        <begin position="41"/>
        <end position="219"/>
    </location>
</feature>
<dbReference type="PANTHER" id="PTHR33608">
    <property type="entry name" value="BLL2464 PROTEIN"/>
    <property type="match status" value="1"/>
</dbReference>
<dbReference type="InterPro" id="IPR002881">
    <property type="entry name" value="DUF58"/>
</dbReference>
<evidence type="ECO:0000313" key="2">
    <source>
        <dbReference type="EMBL" id="MDQ0673155.1"/>
    </source>
</evidence>
<reference evidence="2 3" key="1">
    <citation type="submission" date="2023-07" db="EMBL/GenBank/DDBJ databases">
        <title>Comparative genomics of wheat-associated soil bacteria to identify genetic determinants of phenazine resistance.</title>
        <authorList>
            <person name="Mouncey N."/>
        </authorList>
    </citation>
    <scope>NUCLEOTIDE SEQUENCE [LARGE SCALE GENOMIC DNA]</scope>
    <source>
        <strain evidence="2 3">W1I3</strain>
    </source>
</reference>
<evidence type="ECO:0000259" key="1">
    <source>
        <dbReference type="Pfam" id="PF01882"/>
    </source>
</evidence>
<accession>A0ABU0PGR2</accession>
<organism evidence="2 3">
    <name type="scientific">Pseudarthrobacter siccitolerans</name>
    <dbReference type="NCBI Taxonomy" id="861266"/>
    <lineage>
        <taxon>Bacteria</taxon>
        <taxon>Bacillati</taxon>
        <taxon>Actinomycetota</taxon>
        <taxon>Actinomycetes</taxon>
        <taxon>Micrococcales</taxon>
        <taxon>Micrococcaceae</taxon>
        <taxon>Pseudarthrobacter</taxon>
    </lineage>
</organism>
<dbReference type="Pfam" id="PF01882">
    <property type="entry name" value="DUF58"/>
    <property type="match status" value="1"/>
</dbReference>
<proteinExistence type="predicted"/>